<dbReference type="Pfam" id="PF00027">
    <property type="entry name" value="cNMP_binding"/>
    <property type="match status" value="1"/>
</dbReference>
<keyword evidence="2" id="KW-0813">Transport</keyword>
<dbReference type="CDD" id="cd00038">
    <property type="entry name" value="CAP_ED"/>
    <property type="match status" value="1"/>
</dbReference>
<feature type="transmembrane region" description="Helical" evidence="10">
    <location>
        <begin position="201"/>
        <end position="219"/>
    </location>
</feature>
<dbReference type="InterPro" id="IPR005821">
    <property type="entry name" value="Ion_trans_dom"/>
</dbReference>
<keyword evidence="7" id="KW-1071">Ligand-gated ion channel</keyword>
<evidence type="ECO:0000256" key="8">
    <source>
        <dbReference type="ARBA" id="ARBA00023303"/>
    </source>
</evidence>
<feature type="domain" description="Cyclic nucleotide-binding" evidence="11">
    <location>
        <begin position="363"/>
        <end position="488"/>
    </location>
</feature>
<dbReference type="SMART" id="SM00100">
    <property type="entry name" value="cNMP"/>
    <property type="match status" value="1"/>
</dbReference>
<evidence type="ECO:0000313" key="13">
    <source>
        <dbReference type="Proteomes" id="UP001519460"/>
    </source>
</evidence>
<dbReference type="Proteomes" id="UP001519460">
    <property type="component" value="Unassembled WGS sequence"/>
</dbReference>
<feature type="transmembrane region" description="Helical" evidence="10">
    <location>
        <begin position="49"/>
        <end position="73"/>
    </location>
</feature>
<evidence type="ECO:0000259" key="11">
    <source>
        <dbReference type="PROSITE" id="PS50042"/>
    </source>
</evidence>
<dbReference type="PANTHER" id="PTHR45638:SF13">
    <property type="entry name" value="CYCLIC NUCLEOTIDE-BINDING DOMAIN-CONTAINING PROTEIN"/>
    <property type="match status" value="1"/>
</dbReference>
<evidence type="ECO:0000256" key="10">
    <source>
        <dbReference type="SAM" id="Phobius"/>
    </source>
</evidence>
<evidence type="ECO:0000256" key="5">
    <source>
        <dbReference type="ARBA" id="ARBA00023065"/>
    </source>
</evidence>
<feature type="transmembrane region" description="Helical" evidence="10">
    <location>
        <begin position="271"/>
        <end position="293"/>
    </location>
</feature>
<proteinExistence type="predicted"/>
<keyword evidence="3 10" id="KW-0812">Transmembrane</keyword>
<evidence type="ECO:0000256" key="7">
    <source>
        <dbReference type="ARBA" id="ARBA00023286"/>
    </source>
</evidence>
<keyword evidence="5" id="KW-0406">Ion transport</keyword>
<dbReference type="InterPro" id="IPR003938">
    <property type="entry name" value="K_chnl_volt-dep_EAG/ELK/ERG"/>
</dbReference>
<dbReference type="GO" id="GO:0016020">
    <property type="term" value="C:membrane"/>
    <property type="evidence" value="ECO:0007669"/>
    <property type="project" value="UniProtKB-SubCell"/>
</dbReference>
<dbReference type="InterPro" id="IPR000595">
    <property type="entry name" value="cNMP-bd_dom"/>
</dbReference>
<keyword evidence="4 10" id="KW-1133">Transmembrane helix</keyword>
<dbReference type="PROSITE" id="PS00888">
    <property type="entry name" value="CNMP_BINDING_1"/>
    <property type="match status" value="1"/>
</dbReference>
<dbReference type="FunFam" id="1.10.287.630:FF:000001">
    <property type="entry name" value="Cyclic nucleotide-gated channel alpha 3"/>
    <property type="match status" value="1"/>
</dbReference>
<dbReference type="InterPro" id="IPR018488">
    <property type="entry name" value="cNMP-bd_CS"/>
</dbReference>
<feature type="region of interest" description="Disordered" evidence="9">
    <location>
        <begin position="486"/>
        <end position="513"/>
    </location>
</feature>
<evidence type="ECO:0000256" key="4">
    <source>
        <dbReference type="ARBA" id="ARBA00022989"/>
    </source>
</evidence>
<dbReference type="PROSITE" id="PS00889">
    <property type="entry name" value="CNMP_BINDING_2"/>
    <property type="match status" value="1"/>
</dbReference>
<dbReference type="Gene3D" id="1.10.287.630">
    <property type="entry name" value="Helix hairpin bin"/>
    <property type="match status" value="1"/>
</dbReference>
<evidence type="ECO:0000313" key="12">
    <source>
        <dbReference type="EMBL" id="KAK7502695.1"/>
    </source>
</evidence>
<organism evidence="12 13">
    <name type="scientific">Batillaria attramentaria</name>
    <dbReference type="NCBI Taxonomy" id="370345"/>
    <lineage>
        <taxon>Eukaryota</taxon>
        <taxon>Metazoa</taxon>
        <taxon>Spiralia</taxon>
        <taxon>Lophotrochozoa</taxon>
        <taxon>Mollusca</taxon>
        <taxon>Gastropoda</taxon>
        <taxon>Caenogastropoda</taxon>
        <taxon>Sorbeoconcha</taxon>
        <taxon>Cerithioidea</taxon>
        <taxon>Batillariidae</taxon>
        <taxon>Batillaria</taxon>
    </lineage>
</organism>
<gene>
    <name evidence="12" type="ORF">BaRGS_00005945</name>
</gene>
<keyword evidence="13" id="KW-1185">Reference proteome</keyword>
<dbReference type="EMBL" id="JACVVK020000024">
    <property type="protein sequence ID" value="KAK7502695.1"/>
    <property type="molecule type" value="Genomic_DNA"/>
</dbReference>
<keyword evidence="8" id="KW-0407">Ion channel</keyword>
<dbReference type="PROSITE" id="PS50042">
    <property type="entry name" value="CNMP_BINDING_3"/>
    <property type="match status" value="1"/>
</dbReference>
<dbReference type="AlphaFoldDB" id="A0ABD0LTK5"/>
<keyword evidence="6 10" id="KW-0472">Membrane</keyword>
<evidence type="ECO:0000256" key="2">
    <source>
        <dbReference type="ARBA" id="ARBA00022448"/>
    </source>
</evidence>
<evidence type="ECO:0000256" key="6">
    <source>
        <dbReference type="ARBA" id="ARBA00023136"/>
    </source>
</evidence>
<accession>A0ABD0LTK5</accession>
<evidence type="ECO:0000256" key="9">
    <source>
        <dbReference type="SAM" id="MobiDB-lite"/>
    </source>
</evidence>
<name>A0ABD0LTK5_9CAEN</name>
<feature type="transmembrane region" description="Helical" evidence="10">
    <location>
        <begin position="132"/>
        <end position="152"/>
    </location>
</feature>
<dbReference type="SUPFAM" id="SSF51206">
    <property type="entry name" value="cAMP-binding domain-like"/>
    <property type="match status" value="1"/>
</dbReference>
<sequence length="580" mass="66620">ENHRCRGSRVRGAPRKGPPCRVGAYRARGIDSCWFDFQDMCVDPDGRAAYYWMALVTVAVIYNWIVIILRVAFEDESDSPVSPGTFRLMDIVCDVIYLSDVAIQSRTAYLEDGYLVRDLRQTVRNYRSQPRFVLDVLAIIPVTTVFGIASTVSPFSQITPHETYSPVLRFFRLLKYPSMNRFFEKTDSHTNNPNLLRAFKLSLHLWLVIHWIGCFYYLISKYEGLGSNDWVYPSTPEDDTFVRKYVLCMFWSTMTLTTIGERPGPVTNIEYVFTGMTFLIGVFVFAAVVGNVGDVISNMNAARHNFQARMDQIKFYLAHRDVPEHLQNRIKRWAEYTWARTKAIDEQSVLQLLPNRLRTEVRIFEQCEEGLLRELVLKLRPSIYSPGEYICRIGEIGREMYIIDHGRVEILFPDPVTGQTKQVAIMTPGNYFGEISLLKLDDGQNKRTADVRSIGFSELLCLSRRDLMSALMEYPEAKKILEEHARQRMQQTKVTPSATSSAEPPPPPSVSRRSAKAIFAEVMKQEGFSKLLSTKANQELTEMKQILKELKEIRTDLVGNTMEQLSEKVSRLLPSSLLWF</sequence>
<protein>
    <recommendedName>
        <fullName evidence="11">Cyclic nucleotide-binding domain-containing protein</fullName>
    </recommendedName>
</protein>
<dbReference type="InterPro" id="IPR018490">
    <property type="entry name" value="cNMP-bd_dom_sf"/>
</dbReference>
<evidence type="ECO:0000256" key="1">
    <source>
        <dbReference type="ARBA" id="ARBA00004141"/>
    </source>
</evidence>
<dbReference type="PRINTS" id="PR01463">
    <property type="entry name" value="EAGCHANLFMLY"/>
</dbReference>
<dbReference type="PANTHER" id="PTHR45638">
    <property type="entry name" value="CYCLIC NUCLEOTIDE-GATED CATION CHANNEL SUBUNIT A"/>
    <property type="match status" value="1"/>
</dbReference>
<comment type="subcellular location">
    <subcellularLocation>
        <location evidence="1">Membrane</location>
        <topology evidence="1">Multi-pass membrane protein</topology>
    </subcellularLocation>
</comment>
<dbReference type="Gene3D" id="1.10.287.70">
    <property type="match status" value="1"/>
</dbReference>
<dbReference type="Gene3D" id="2.60.120.10">
    <property type="entry name" value="Jelly Rolls"/>
    <property type="match status" value="1"/>
</dbReference>
<dbReference type="InterPro" id="IPR014710">
    <property type="entry name" value="RmlC-like_jellyroll"/>
</dbReference>
<reference evidence="12 13" key="1">
    <citation type="journal article" date="2023" name="Sci. Data">
        <title>Genome assembly of the Korean intertidal mud-creeper Batillaria attramentaria.</title>
        <authorList>
            <person name="Patra A.K."/>
            <person name="Ho P.T."/>
            <person name="Jun S."/>
            <person name="Lee S.J."/>
            <person name="Kim Y."/>
            <person name="Won Y.J."/>
        </authorList>
    </citation>
    <scope>NUCLEOTIDE SEQUENCE [LARGE SCALE GENOMIC DNA]</scope>
    <source>
        <strain evidence="12">Wonlab-2016</strain>
    </source>
</reference>
<dbReference type="GO" id="GO:0034220">
    <property type="term" value="P:monoatomic ion transmembrane transport"/>
    <property type="evidence" value="ECO:0007669"/>
    <property type="project" value="UniProtKB-KW"/>
</dbReference>
<evidence type="ECO:0000256" key="3">
    <source>
        <dbReference type="ARBA" id="ARBA00022692"/>
    </source>
</evidence>
<dbReference type="SUPFAM" id="SSF81324">
    <property type="entry name" value="Voltage-gated potassium channels"/>
    <property type="match status" value="1"/>
</dbReference>
<dbReference type="Pfam" id="PF00520">
    <property type="entry name" value="Ion_trans"/>
    <property type="match status" value="1"/>
</dbReference>
<dbReference type="InterPro" id="IPR050866">
    <property type="entry name" value="CNG_cation_channel"/>
</dbReference>
<feature type="non-terminal residue" evidence="12">
    <location>
        <position position="1"/>
    </location>
</feature>
<comment type="caution">
    <text evidence="12">The sequence shown here is derived from an EMBL/GenBank/DDBJ whole genome shotgun (WGS) entry which is preliminary data.</text>
</comment>